<evidence type="ECO:0000313" key="1">
    <source>
        <dbReference type="EMBL" id="GGK91866.1"/>
    </source>
</evidence>
<reference evidence="1" key="2">
    <citation type="submission" date="2020-09" db="EMBL/GenBank/DDBJ databases">
        <authorList>
            <person name="Sun Q."/>
            <person name="Zhou Y."/>
        </authorList>
    </citation>
    <scope>NUCLEOTIDE SEQUENCE</scope>
    <source>
        <strain evidence="1">CGMCC 4.3508</strain>
    </source>
</reference>
<dbReference type="RefSeq" id="WP_156426262.1">
    <property type="nucleotide sequence ID" value="NZ_BMMH01000001.1"/>
</dbReference>
<dbReference type="Proteomes" id="UP000638263">
    <property type="component" value="Unassembled WGS sequence"/>
</dbReference>
<reference evidence="1" key="1">
    <citation type="journal article" date="2014" name="Int. J. Syst. Evol. Microbiol.">
        <title>Complete genome sequence of Corynebacterium casei LMG S-19264T (=DSM 44701T), isolated from a smear-ripened cheese.</title>
        <authorList>
            <consortium name="US DOE Joint Genome Institute (JGI-PGF)"/>
            <person name="Walter F."/>
            <person name="Albersmeier A."/>
            <person name="Kalinowski J."/>
            <person name="Ruckert C."/>
        </authorList>
    </citation>
    <scope>NUCLEOTIDE SEQUENCE</scope>
    <source>
        <strain evidence="1">CGMCC 4.3508</strain>
    </source>
</reference>
<dbReference type="EMBL" id="BMMH01000001">
    <property type="protein sequence ID" value="GGK91866.1"/>
    <property type="molecule type" value="Genomic_DNA"/>
</dbReference>
<proteinExistence type="predicted"/>
<accession>A0A917R6H8</accession>
<organism evidence="1 2">
    <name type="scientific">Nocardia jinanensis</name>
    <dbReference type="NCBI Taxonomy" id="382504"/>
    <lineage>
        <taxon>Bacteria</taxon>
        <taxon>Bacillati</taxon>
        <taxon>Actinomycetota</taxon>
        <taxon>Actinomycetes</taxon>
        <taxon>Mycobacteriales</taxon>
        <taxon>Nocardiaceae</taxon>
        <taxon>Nocardia</taxon>
    </lineage>
</organism>
<dbReference type="AlphaFoldDB" id="A0A917R6H8"/>
<protein>
    <submittedName>
        <fullName evidence="1">Uncharacterized protein</fullName>
    </submittedName>
</protein>
<keyword evidence="2" id="KW-1185">Reference proteome</keyword>
<gene>
    <name evidence="1" type="ORF">GCM10011588_02820</name>
</gene>
<comment type="caution">
    <text evidence="1">The sequence shown here is derived from an EMBL/GenBank/DDBJ whole genome shotgun (WGS) entry which is preliminary data.</text>
</comment>
<evidence type="ECO:0000313" key="2">
    <source>
        <dbReference type="Proteomes" id="UP000638263"/>
    </source>
</evidence>
<sequence length="51" mass="5452">MTIQDTIAQLHQDITTAEDSGNEAAAAKLRRELETALRAAEDPDTGQQGAQ</sequence>
<name>A0A917R6H8_9NOCA</name>